<evidence type="ECO:0000313" key="2">
    <source>
        <dbReference type="Proteomes" id="UP000596742"/>
    </source>
</evidence>
<dbReference type="PANTHER" id="PTHR46270:SF2">
    <property type="entry name" value="TIR DOMAIN-CONTAINING PROTEIN"/>
    <property type="match status" value="1"/>
</dbReference>
<protein>
    <submittedName>
        <fullName evidence="1">Uncharacterized protein</fullName>
    </submittedName>
</protein>
<dbReference type="SMART" id="SM00185">
    <property type="entry name" value="ARM"/>
    <property type="match status" value="1"/>
</dbReference>
<dbReference type="AlphaFoldDB" id="A0A8B6EHC9"/>
<dbReference type="EMBL" id="UYJE01005101">
    <property type="protein sequence ID" value="VDI33916.1"/>
    <property type="molecule type" value="Genomic_DNA"/>
</dbReference>
<name>A0A8B6EHC9_MYTGA</name>
<keyword evidence="2" id="KW-1185">Reference proteome</keyword>
<dbReference type="Proteomes" id="UP000596742">
    <property type="component" value="Unassembled WGS sequence"/>
</dbReference>
<comment type="caution">
    <text evidence="1">The sequence shown here is derived from an EMBL/GenBank/DDBJ whole genome shotgun (WGS) entry which is preliminary data.</text>
</comment>
<dbReference type="InterPro" id="IPR011989">
    <property type="entry name" value="ARM-like"/>
</dbReference>
<reference evidence="1" key="1">
    <citation type="submission" date="2018-11" db="EMBL/GenBank/DDBJ databases">
        <authorList>
            <person name="Alioto T."/>
            <person name="Alioto T."/>
        </authorList>
    </citation>
    <scope>NUCLEOTIDE SEQUENCE</scope>
</reference>
<sequence>MAMETEDGNWDGWSLMELARIVHQVARNDNNKRTVVQHGAVLLLVKILDIGNIEEQREAVRAIWTLSFDKQNKTEMIEKNEWNVIETLKIMSQSSDETVKKISKQALWTIKDQHNTEYAYTLKKKIIPLKMEKDYKADGWLGFIIGAKLFYEFSGKYEYGDKVNELIRAVQEAVEGSTDMLVEVPKHVEKLTMEPILQSELPVMSAPKPKDEQSNVINIVRKWTPSQVEKWLDINNLPKKLLGRLRGKDIAFLRLLANQSHNTFYQTIREQLNIKDIKSMSDFLFALEDINTDMINLHSTSSL</sequence>
<dbReference type="InterPro" id="IPR000225">
    <property type="entry name" value="Armadillo"/>
</dbReference>
<gene>
    <name evidence="1" type="ORF">MGAL_10B085468</name>
</gene>
<dbReference type="PANTHER" id="PTHR46270">
    <property type="entry name" value="ARMADILLO-TYPE FOLD-RELATED"/>
    <property type="match status" value="1"/>
</dbReference>
<dbReference type="Gene3D" id="1.25.10.10">
    <property type="entry name" value="Leucine-rich Repeat Variant"/>
    <property type="match status" value="1"/>
</dbReference>
<dbReference type="OrthoDB" id="2148946at2759"/>
<accession>A0A8B6EHC9</accession>
<dbReference type="Pfam" id="PF00514">
    <property type="entry name" value="Arm"/>
    <property type="match status" value="1"/>
</dbReference>
<organism evidence="1 2">
    <name type="scientific">Mytilus galloprovincialis</name>
    <name type="common">Mediterranean mussel</name>
    <dbReference type="NCBI Taxonomy" id="29158"/>
    <lineage>
        <taxon>Eukaryota</taxon>
        <taxon>Metazoa</taxon>
        <taxon>Spiralia</taxon>
        <taxon>Lophotrochozoa</taxon>
        <taxon>Mollusca</taxon>
        <taxon>Bivalvia</taxon>
        <taxon>Autobranchia</taxon>
        <taxon>Pteriomorphia</taxon>
        <taxon>Mytilida</taxon>
        <taxon>Mytiloidea</taxon>
        <taxon>Mytilidae</taxon>
        <taxon>Mytilinae</taxon>
        <taxon>Mytilus</taxon>
    </lineage>
</organism>
<proteinExistence type="predicted"/>
<evidence type="ECO:0000313" key="1">
    <source>
        <dbReference type="EMBL" id="VDI33916.1"/>
    </source>
</evidence>
<dbReference type="SUPFAM" id="SSF48371">
    <property type="entry name" value="ARM repeat"/>
    <property type="match status" value="1"/>
</dbReference>
<dbReference type="InterPro" id="IPR016024">
    <property type="entry name" value="ARM-type_fold"/>
</dbReference>